<dbReference type="GO" id="GO:0000981">
    <property type="term" value="F:DNA-binding transcription factor activity, RNA polymerase II-specific"/>
    <property type="evidence" value="ECO:0007669"/>
    <property type="project" value="InterPro"/>
</dbReference>
<keyword evidence="5" id="KW-0804">Transcription</keyword>
<evidence type="ECO:0000313" key="9">
    <source>
        <dbReference type="Proteomes" id="UP000800035"/>
    </source>
</evidence>
<dbReference type="Proteomes" id="UP000800035">
    <property type="component" value="Unassembled WGS sequence"/>
</dbReference>
<evidence type="ECO:0000259" key="7">
    <source>
        <dbReference type="PROSITE" id="PS50048"/>
    </source>
</evidence>
<dbReference type="OrthoDB" id="3598904at2759"/>
<keyword evidence="4" id="KW-0238">DNA-binding</keyword>
<dbReference type="InterPro" id="IPR021858">
    <property type="entry name" value="Fun_TF"/>
</dbReference>
<keyword evidence="2" id="KW-0862">Zinc</keyword>
<evidence type="ECO:0000256" key="6">
    <source>
        <dbReference type="ARBA" id="ARBA00023242"/>
    </source>
</evidence>
<evidence type="ECO:0000313" key="8">
    <source>
        <dbReference type="EMBL" id="KAF1951331.1"/>
    </source>
</evidence>
<dbReference type="SMART" id="SM00066">
    <property type="entry name" value="GAL4"/>
    <property type="match status" value="1"/>
</dbReference>
<evidence type="ECO:0000256" key="5">
    <source>
        <dbReference type="ARBA" id="ARBA00023163"/>
    </source>
</evidence>
<dbReference type="PROSITE" id="PS00463">
    <property type="entry name" value="ZN2_CY6_FUNGAL_1"/>
    <property type="match status" value="1"/>
</dbReference>
<reference evidence="8" key="1">
    <citation type="journal article" date="2020" name="Stud. Mycol.">
        <title>101 Dothideomycetes genomes: a test case for predicting lifestyles and emergence of pathogens.</title>
        <authorList>
            <person name="Haridas S."/>
            <person name="Albert R."/>
            <person name="Binder M."/>
            <person name="Bloem J."/>
            <person name="Labutti K."/>
            <person name="Salamov A."/>
            <person name="Andreopoulos B."/>
            <person name="Baker S."/>
            <person name="Barry K."/>
            <person name="Bills G."/>
            <person name="Bluhm B."/>
            <person name="Cannon C."/>
            <person name="Castanera R."/>
            <person name="Culley D."/>
            <person name="Daum C."/>
            <person name="Ezra D."/>
            <person name="Gonzalez J."/>
            <person name="Henrissat B."/>
            <person name="Kuo A."/>
            <person name="Liang C."/>
            <person name="Lipzen A."/>
            <person name="Lutzoni F."/>
            <person name="Magnuson J."/>
            <person name="Mondo S."/>
            <person name="Nolan M."/>
            <person name="Ohm R."/>
            <person name="Pangilinan J."/>
            <person name="Park H.-J."/>
            <person name="Ramirez L."/>
            <person name="Alfaro M."/>
            <person name="Sun H."/>
            <person name="Tritt A."/>
            <person name="Yoshinaga Y."/>
            <person name="Zwiers L.-H."/>
            <person name="Turgeon B."/>
            <person name="Goodwin S."/>
            <person name="Spatafora J."/>
            <person name="Crous P."/>
            <person name="Grigoriev I."/>
        </authorList>
    </citation>
    <scope>NUCLEOTIDE SEQUENCE</scope>
    <source>
        <strain evidence="8">CBS 675.92</strain>
    </source>
</reference>
<proteinExistence type="predicted"/>
<dbReference type="GO" id="GO:0008270">
    <property type="term" value="F:zinc ion binding"/>
    <property type="evidence" value="ECO:0007669"/>
    <property type="project" value="InterPro"/>
</dbReference>
<protein>
    <recommendedName>
        <fullName evidence="7">Zn(2)-C6 fungal-type domain-containing protein</fullName>
    </recommendedName>
</protein>
<dbReference type="PANTHER" id="PTHR36206:SF12">
    <property type="entry name" value="ASPERCRYPTIN BIOSYNTHESIS CLUSTER-SPECIFIC TRANSCRIPTION REGULATOR ATNN-RELATED"/>
    <property type="match status" value="1"/>
</dbReference>
<evidence type="ECO:0000256" key="1">
    <source>
        <dbReference type="ARBA" id="ARBA00022723"/>
    </source>
</evidence>
<keyword evidence="6" id="KW-0539">Nucleus</keyword>
<dbReference type="CDD" id="cd00067">
    <property type="entry name" value="GAL4"/>
    <property type="match status" value="1"/>
</dbReference>
<accession>A0A6A5TFH3</accession>
<name>A0A6A5TFH3_9PLEO</name>
<sequence>MPAVGKAGAAGTNGKKGKKLLVRKKVWRPKTKTGCLTCRIRRVKCDEAKPCCERCTSTGRSCDGYVNEQPTIAPLQGMVYTPPQLPVSPIAGVDLNSTEEQEAFHFFKHHTANELSGFFDSSFWQYEILQASHTLPSIRHAIIAMAAMHRKFIMGRLPVLPDDARDQQLVFAVHQSTLALEALGKSTQTLSDSKDLLTTSILFYCLSCFQGHHDAAIEHLRSGLRILWHVYHNFDITKEHLDYHPISLSTLRAMFVTMDVQARGIMSDAFISTWEPQPPRNFLVPTSLKTFTQARYYFETVFSDILTFIQGLDHRPPAGPEEARRLYAQVQVFREDVNRLSETLDGFLAQLSPMTSQDNRQSILGIRLHREQIKIHLRTFKGFDEGNLTRKVGWHVDEQDTGLLLDLAAELLQAPPDLTIPEGAVPEDFFPSPAGVEQINLMEIQSCARPVFSSNSGVCSALWLVTSRARSSALRRRAIALMLKYPRREGVWDSVLAGRVAWERLVLEETALDGQPGVRRGRLEPRNGYIPDCNRIRSIAVDYIGSRLGKVEFRSTKQYEMGARGVTKLIAW</sequence>
<evidence type="ECO:0000256" key="3">
    <source>
        <dbReference type="ARBA" id="ARBA00023015"/>
    </source>
</evidence>
<keyword evidence="1" id="KW-0479">Metal-binding</keyword>
<dbReference type="InterPro" id="IPR001138">
    <property type="entry name" value="Zn2Cys6_DnaBD"/>
</dbReference>
<dbReference type="GO" id="GO:0003677">
    <property type="term" value="F:DNA binding"/>
    <property type="evidence" value="ECO:0007669"/>
    <property type="project" value="UniProtKB-KW"/>
</dbReference>
<feature type="domain" description="Zn(2)-C6 fungal-type" evidence="7">
    <location>
        <begin position="34"/>
        <end position="62"/>
    </location>
</feature>
<dbReference type="PROSITE" id="PS50048">
    <property type="entry name" value="ZN2_CY6_FUNGAL_2"/>
    <property type="match status" value="1"/>
</dbReference>
<dbReference type="SUPFAM" id="SSF57701">
    <property type="entry name" value="Zn2/Cys6 DNA-binding domain"/>
    <property type="match status" value="1"/>
</dbReference>
<dbReference type="PANTHER" id="PTHR36206">
    <property type="entry name" value="ASPERCRYPTIN BIOSYNTHESIS CLUSTER-SPECIFIC TRANSCRIPTION REGULATOR ATNN-RELATED"/>
    <property type="match status" value="1"/>
</dbReference>
<dbReference type="AlphaFoldDB" id="A0A6A5TFH3"/>
<keyword evidence="9" id="KW-1185">Reference proteome</keyword>
<dbReference type="InterPro" id="IPR052360">
    <property type="entry name" value="Transcr_Regulatory_Proteins"/>
</dbReference>
<keyword evidence="3" id="KW-0805">Transcription regulation</keyword>
<organism evidence="8 9">
    <name type="scientific">Byssothecium circinans</name>
    <dbReference type="NCBI Taxonomy" id="147558"/>
    <lineage>
        <taxon>Eukaryota</taxon>
        <taxon>Fungi</taxon>
        <taxon>Dikarya</taxon>
        <taxon>Ascomycota</taxon>
        <taxon>Pezizomycotina</taxon>
        <taxon>Dothideomycetes</taxon>
        <taxon>Pleosporomycetidae</taxon>
        <taxon>Pleosporales</taxon>
        <taxon>Massarineae</taxon>
        <taxon>Massarinaceae</taxon>
        <taxon>Byssothecium</taxon>
    </lineage>
</organism>
<dbReference type="InterPro" id="IPR036864">
    <property type="entry name" value="Zn2-C6_fun-type_DNA-bd_sf"/>
</dbReference>
<dbReference type="Pfam" id="PF00172">
    <property type="entry name" value="Zn_clus"/>
    <property type="match status" value="1"/>
</dbReference>
<dbReference type="Pfam" id="PF11951">
    <property type="entry name" value="Fungal_trans_2"/>
    <property type="match status" value="1"/>
</dbReference>
<dbReference type="Gene3D" id="4.10.240.10">
    <property type="entry name" value="Zn(2)-C6 fungal-type DNA-binding domain"/>
    <property type="match status" value="1"/>
</dbReference>
<gene>
    <name evidence="8" type="ORF">CC80DRAFT_496151</name>
</gene>
<evidence type="ECO:0000256" key="4">
    <source>
        <dbReference type="ARBA" id="ARBA00023125"/>
    </source>
</evidence>
<dbReference type="EMBL" id="ML977018">
    <property type="protein sequence ID" value="KAF1951331.1"/>
    <property type="molecule type" value="Genomic_DNA"/>
</dbReference>
<evidence type="ECO:0000256" key="2">
    <source>
        <dbReference type="ARBA" id="ARBA00022833"/>
    </source>
</evidence>